<evidence type="ECO:0000313" key="1">
    <source>
        <dbReference type="EMBL" id="GFR25123.1"/>
    </source>
</evidence>
<comment type="caution">
    <text evidence="1">The sequence shown here is derived from an EMBL/GenBank/DDBJ whole genome shotgun (WGS) entry which is preliminary data.</text>
</comment>
<sequence>MVWPVCVSGGIHNSPRSRWSTKWRREFSGDGGLVWGSVSQVCYCAAPVLCACDCRTTAIFHPVRKGCNNGSLTSRSYRDLQVFRSRRRCSFIRASGIQVSSYFIMPIAAKCQKIVCSGVRLLAVVPMTL</sequence>
<proteinExistence type="predicted"/>
<evidence type="ECO:0000313" key="2">
    <source>
        <dbReference type="Proteomes" id="UP000887116"/>
    </source>
</evidence>
<reference evidence="1" key="1">
    <citation type="submission" date="2020-07" db="EMBL/GenBank/DDBJ databases">
        <title>Multicomponent nature underlies the extraordinary mechanical properties of spider dragline silk.</title>
        <authorList>
            <person name="Kono N."/>
            <person name="Nakamura H."/>
            <person name="Mori M."/>
            <person name="Yoshida Y."/>
            <person name="Ohtoshi R."/>
            <person name="Malay A.D."/>
            <person name="Moran D.A.P."/>
            <person name="Tomita M."/>
            <person name="Numata K."/>
            <person name="Arakawa K."/>
        </authorList>
    </citation>
    <scope>NUCLEOTIDE SEQUENCE</scope>
</reference>
<dbReference type="Proteomes" id="UP000887116">
    <property type="component" value="Unassembled WGS sequence"/>
</dbReference>
<dbReference type="AlphaFoldDB" id="A0A8X6HKA2"/>
<protein>
    <submittedName>
        <fullName evidence="1">Uncharacterized protein</fullName>
    </submittedName>
</protein>
<gene>
    <name evidence="1" type="ORF">TNCT_231831</name>
</gene>
<accession>A0A8X6HKA2</accession>
<name>A0A8X6HKA2_TRICU</name>
<keyword evidence="2" id="KW-1185">Reference proteome</keyword>
<dbReference type="EMBL" id="BMAO01028495">
    <property type="protein sequence ID" value="GFR25123.1"/>
    <property type="molecule type" value="Genomic_DNA"/>
</dbReference>
<organism evidence="1 2">
    <name type="scientific">Trichonephila clavata</name>
    <name type="common">Joro spider</name>
    <name type="synonym">Nephila clavata</name>
    <dbReference type="NCBI Taxonomy" id="2740835"/>
    <lineage>
        <taxon>Eukaryota</taxon>
        <taxon>Metazoa</taxon>
        <taxon>Ecdysozoa</taxon>
        <taxon>Arthropoda</taxon>
        <taxon>Chelicerata</taxon>
        <taxon>Arachnida</taxon>
        <taxon>Araneae</taxon>
        <taxon>Araneomorphae</taxon>
        <taxon>Entelegynae</taxon>
        <taxon>Araneoidea</taxon>
        <taxon>Nephilidae</taxon>
        <taxon>Trichonephila</taxon>
    </lineage>
</organism>